<proteinExistence type="predicted"/>
<sequence>MIRVTSPGLPPWPSLMFDPDRKRAMVSVRCPSWRSYELGFKVTEFCVFANIFVSIVIAWKLIPEFESFLLRLIAVVLTWSILASLITRWLRYAMPGVLARQFFAERISLWFTANAIAFRSSLYRSGVILNRSWRSVPIELRFSLDEDPVSQLQIVDAKPERKLPKFHFQDARRLNVIVRQGGEAKAVPQPDGIVIRSIPVCELMSAQAKQMVVVCNAAHMLTEMNTGHGARRAPAGVDIDAN</sequence>
<reference evidence="2 3" key="1">
    <citation type="submission" date="2019-02" db="EMBL/GenBank/DDBJ databases">
        <title>Deep-cultivation of Planctomycetes and their phenomic and genomic characterization uncovers novel biology.</title>
        <authorList>
            <person name="Wiegand S."/>
            <person name="Jogler M."/>
            <person name="Boedeker C."/>
            <person name="Pinto D."/>
            <person name="Vollmers J."/>
            <person name="Rivas-Marin E."/>
            <person name="Kohn T."/>
            <person name="Peeters S.H."/>
            <person name="Heuer A."/>
            <person name="Rast P."/>
            <person name="Oberbeckmann S."/>
            <person name="Bunk B."/>
            <person name="Jeske O."/>
            <person name="Meyerdierks A."/>
            <person name="Storesund J.E."/>
            <person name="Kallscheuer N."/>
            <person name="Luecker S."/>
            <person name="Lage O.M."/>
            <person name="Pohl T."/>
            <person name="Merkel B.J."/>
            <person name="Hornburger P."/>
            <person name="Mueller R.-W."/>
            <person name="Bruemmer F."/>
            <person name="Labrenz M."/>
            <person name="Spormann A.M."/>
            <person name="Op den Camp H."/>
            <person name="Overmann J."/>
            <person name="Amann R."/>
            <person name="Jetten M.S.M."/>
            <person name="Mascher T."/>
            <person name="Medema M.H."/>
            <person name="Devos D.P."/>
            <person name="Kaster A.-K."/>
            <person name="Ovreas L."/>
            <person name="Rohde M."/>
            <person name="Galperin M.Y."/>
            <person name="Jogler C."/>
        </authorList>
    </citation>
    <scope>NUCLEOTIDE SEQUENCE [LARGE SCALE GENOMIC DNA]</scope>
    <source>
        <strain evidence="2 3">TBK1r</strain>
    </source>
</reference>
<keyword evidence="1" id="KW-0812">Transmembrane</keyword>
<keyword evidence="3" id="KW-1185">Reference proteome</keyword>
<organism evidence="2 3">
    <name type="scientific">Stieleria magnilauensis</name>
    <dbReference type="NCBI Taxonomy" id="2527963"/>
    <lineage>
        <taxon>Bacteria</taxon>
        <taxon>Pseudomonadati</taxon>
        <taxon>Planctomycetota</taxon>
        <taxon>Planctomycetia</taxon>
        <taxon>Pirellulales</taxon>
        <taxon>Pirellulaceae</taxon>
        <taxon>Stieleria</taxon>
    </lineage>
</organism>
<name>A0ABX5XN97_9BACT</name>
<protein>
    <submittedName>
        <fullName evidence="2">Uncharacterized protein</fullName>
    </submittedName>
</protein>
<evidence type="ECO:0000313" key="2">
    <source>
        <dbReference type="EMBL" id="QDV81384.1"/>
    </source>
</evidence>
<dbReference type="Proteomes" id="UP000318081">
    <property type="component" value="Chromosome"/>
</dbReference>
<evidence type="ECO:0000256" key="1">
    <source>
        <dbReference type="SAM" id="Phobius"/>
    </source>
</evidence>
<evidence type="ECO:0000313" key="3">
    <source>
        <dbReference type="Proteomes" id="UP000318081"/>
    </source>
</evidence>
<accession>A0ABX5XN97</accession>
<feature type="transmembrane region" description="Helical" evidence="1">
    <location>
        <begin position="42"/>
        <end position="62"/>
    </location>
</feature>
<keyword evidence="1" id="KW-0472">Membrane</keyword>
<gene>
    <name evidence="2" type="ORF">TBK1r_02990</name>
</gene>
<keyword evidence="1" id="KW-1133">Transmembrane helix</keyword>
<feature type="transmembrane region" description="Helical" evidence="1">
    <location>
        <begin position="68"/>
        <end position="90"/>
    </location>
</feature>
<dbReference type="EMBL" id="CP036432">
    <property type="protein sequence ID" value="QDV81384.1"/>
    <property type="molecule type" value="Genomic_DNA"/>
</dbReference>